<evidence type="ECO:0000256" key="1">
    <source>
        <dbReference type="SAM" id="MobiDB-lite"/>
    </source>
</evidence>
<feature type="compositionally biased region" description="Low complexity" evidence="1">
    <location>
        <begin position="232"/>
        <end position="246"/>
    </location>
</feature>
<protein>
    <submittedName>
        <fullName evidence="2">Uncharacterized protein</fullName>
    </submittedName>
</protein>
<feature type="compositionally biased region" description="Pro residues" evidence="1">
    <location>
        <begin position="247"/>
        <end position="257"/>
    </location>
</feature>
<evidence type="ECO:0000313" key="3">
    <source>
        <dbReference type="Proteomes" id="UP001238805"/>
    </source>
</evidence>
<name>A0ABY8VL31_9CORY</name>
<dbReference type="EMBL" id="CP126970">
    <property type="protein sequence ID" value="WIM69383.1"/>
    <property type="molecule type" value="Genomic_DNA"/>
</dbReference>
<dbReference type="Proteomes" id="UP001238805">
    <property type="component" value="Chromosome"/>
</dbReference>
<evidence type="ECO:0000313" key="2">
    <source>
        <dbReference type="EMBL" id="WIM69383.1"/>
    </source>
</evidence>
<dbReference type="RefSeq" id="WP_284873977.1">
    <property type="nucleotide sequence ID" value="NZ_CP126970.1"/>
</dbReference>
<feature type="region of interest" description="Disordered" evidence="1">
    <location>
        <begin position="211"/>
        <end position="257"/>
    </location>
</feature>
<reference evidence="2 3" key="1">
    <citation type="submission" date="2023-05" db="EMBL/GenBank/DDBJ databases">
        <title>Corynebacterium suedekumii sp. nov. and Corynebacterium breve sp. nov. isolated from raw cow's milk.</title>
        <authorList>
            <person name="Baer M.K."/>
            <person name="Mehl L."/>
            <person name="Hellmuth R."/>
            <person name="Marke G."/>
            <person name="Lipski A."/>
        </authorList>
    </citation>
    <scope>NUCLEOTIDE SEQUENCE [LARGE SCALE GENOMIC DNA]</scope>
    <source>
        <strain evidence="2 3">LM112</strain>
    </source>
</reference>
<keyword evidence="3" id="KW-1185">Reference proteome</keyword>
<proteinExistence type="predicted"/>
<accession>A0ABY8VL31</accession>
<organism evidence="2 3">
    <name type="scientific">Corynebacterium suedekumii</name>
    <dbReference type="NCBI Taxonomy" id="3049801"/>
    <lineage>
        <taxon>Bacteria</taxon>
        <taxon>Bacillati</taxon>
        <taxon>Actinomycetota</taxon>
        <taxon>Actinomycetes</taxon>
        <taxon>Mycobacteriales</taxon>
        <taxon>Corynebacteriaceae</taxon>
        <taxon>Corynebacterium</taxon>
    </lineage>
</organism>
<sequence length="257" mass="26961">MAVPTYPLARPPAGLDVHVLPVERVNQAILFSQLRTAELIEPDGTLIDVALVPDLADGGWRIRWGYGTIGSLPAEARQAYPGIDHVTASHQQAGTCARVCVDREAGRLVVTIELPDPALILPRNQLPGHRVLPQGEPVLVDAAEPDGQYLVTVSGADVLLDDRVIATLSPADAGRVLGRTAGVDRPAVRLFSLGETAFLDLGPGDPVTLPELPPLPEPEPEVTPGAWAVTMPAEELAEPAPAGSTPLPGPPPVPVID</sequence>
<gene>
    <name evidence="2" type="ORF">QP029_08960</name>
</gene>